<sequence>MKKFTDKSSNAKAAHKRRRPCLMAYTLNNYQPVICTIIADQPYFYMEEENIADDDDILGLEEYAHFEEDMAELKKKMDAYERLAKNYERDPSRRLADFCADAKIITGEKQETAFEEILLPADRITALLSNSRMGQALLDCARTHSVYLVESEQVATARYDRESGRILIHPSLGEAEQCLLAVRELRRHWQHRKGVMIHPLTFHPDHAIVINRAQVADQTIAMIRVGWELQLAGQRDVWEHIENSALADLGRAFAREAFTDFRSLANGKASSAVFESWFLSERCRHQDKKLIQAMLADHQGYVFTNEDASRHVTLEMISALGEQPFGKNYLAPYAQAIIEDPVFTEVRDRSNANFLWFIKFERSFRETEQALQSGEELSGADILSAPSSQETGKSDHGASIIIPIKPGVIHRGERGVQGAFLETGDDSANVIHVRFGEGKSA</sequence>
<reference evidence="3 4" key="1">
    <citation type="submission" date="2017-08" db="EMBL/GenBank/DDBJ databases">
        <title>Infants hospitalized years apart are colonized by the same room-sourced microbial strains.</title>
        <authorList>
            <person name="Brooks B."/>
            <person name="Olm M.R."/>
            <person name="Firek B.A."/>
            <person name="Baker R."/>
            <person name="Thomas B.C."/>
            <person name="Morowitz M.J."/>
            <person name="Banfield J.F."/>
        </authorList>
    </citation>
    <scope>NUCLEOTIDE SEQUENCE [LARGE SCALE GENOMIC DNA]</scope>
    <source>
        <strain evidence="3">S2_005_002_R2_29</strain>
    </source>
</reference>
<proteinExistence type="predicted"/>
<evidence type="ECO:0000256" key="1">
    <source>
        <dbReference type="SAM" id="Coils"/>
    </source>
</evidence>
<feature type="domain" description="DUF6782" evidence="2">
    <location>
        <begin position="122"/>
        <end position="330"/>
    </location>
</feature>
<comment type="caution">
    <text evidence="3">The sequence shown here is derived from an EMBL/GenBank/DDBJ whole genome shotgun (WGS) entry which is preliminary data.</text>
</comment>
<dbReference type="EMBL" id="QFQB01000001">
    <property type="protein sequence ID" value="PZQ49092.1"/>
    <property type="molecule type" value="Genomic_DNA"/>
</dbReference>
<accession>A0A2W5N6F7</accession>
<dbReference type="Pfam" id="PF20573">
    <property type="entry name" value="DUF6782"/>
    <property type="match status" value="1"/>
</dbReference>
<organism evidence="3 4">
    <name type="scientific">Micavibrio aeruginosavorus</name>
    <dbReference type="NCBI Taxonomy" id="349221"/>
    <lineage>
        <taxon>Bacteria</taxon>
        <taxon>Pseudomonadati</taxon>
        <taxon>Bdellovibrionota</taxon>
        <taxon>Bdellovibrionia</taxon>
        <taxon>Bdellovibrionales</taxon>
        <taxon>Pseudobdellovibrionaceae</taxon>
        <taxon>Micavibrio</taxon>
    </lineage>
</organism>
<gene>
    <name evidence="3" type="ORF">DI551_00115</name>
</gene>
<dbReference type="InterPro" id="IPR046709">
    <property type="entry name" value="DUF6782"/>
</dbReference>
<evidence type="ECO:0000259" key="2">
    <source>
        <dbReference type="Pfam" id="PF20573"/>
    </source>
</evidence>
<evidence type="ECO:0000313" key="3">
    <source>
        <dbReference type="EMBL" id="PZQ49092.1"/>
    </source>
</evidence>
<dbReference type="AlphaFoldDB" id="A0A2W5N6F7"/>
<protein>
    <recommendedName>
        <fullName evidence="2">DUF6782 domain-containing protein</fullName>
    </recommendedName>
</protein>
<name>A0A2W5N6F7_9BACT</name>
<dbReference type="Proteomes" id="UP000249417">
    <property type="component" value="Unassembled WGS sequence"/>
</dbReference>
<evidence type="ECO:0000313" key="4">
    <source>
        <dbReference type="Proteomes" id="UP000249417"/>
    </source>
</evidence>
<feature type="coiled-coil region" evidence="1">
    <location>
        <begin position="63"/>
        <end position="90"/>
    </location>
</feature>
<keyword evidence="1" id="KW-0175">Coiled coil</keyword>